<dbReference type="AlphaFoldDB" id="A0A7W7WKE3"/>
<reference evidence="2 3" key="1">
    <citation type="submission" date="2020-08" db="EMBL/GenBank/DDBJ databases">
        <title>Sequencing the genomes of 1000 actinobacteria strains.</title>
        <authorList>
            <person name="Klenk H.-P."/>
        </authorList>
    </citation>
    <scope>NUCLEOTIDE SEQUENCE [LARGE SCALE GENOMIC DNA]</scope>
    <source>
        <strain evidence="2 3">DSM 44786</strain>
    </source>
</reference>
<name>A0A7W7WKE3_9ACTN</name>
<feature type="signal peptide" evidence="1">
    <location>
        <begin position="1"/>
        <end position="24"/>
    </location>
</feature>
<dbReference type="Proteomes" id="UP000573327">
    <property type="component" value="Unassembled WGS sequence"/>
</dbReference>
<dbReference type="EMBL" id="JACHJR010000001">
    <property type="protein sequence ID" value="MBB4950311.1"/>
    <property type="molecule type" value="Genomic_DNA"/>
</dbReference>
<evidence type="ECO:0000256" key="1">
    <source>
        <dbReference type="SAM" id="SignalP"/>
    </source>
</evidence>
<keyword evidence="1" id="KW-0732">Signal</keyword>
<dbReference type="RefSeq" id="WP_184921386.1">
    <property type="nucleotide sequence ID" value="NZ_JACHJR010000001.1"/>
</dbReference>
<proteinExistence type="predicted"/>
<evidence type="ECO:0000313" key="3">
    <source>
        <dbReference type="Proteomes" id="UP000573327"/>
    </source>
</evidence>
<accession>A0A7W7WKE3</accession>
<protein>
    <submittedName>
        <fullName evidence="2">Uncharacterized protein</fullName>
    </submittedName>
</protein>
<sequence>MRKLIAAVALTTAVTAVGTTAASAAPAADSTRHQSLHAWTLLNEHGPGPNPGERLTVRVEAHANAGHQARGRAVVEHVFPGGYAVRGEMSIDCLSTDGAAVTVTGPLESLHFTVPAGENPPPAPPSTWHPEAGLTFYPADEHGERRVGWSGANALDYSAPAQATKCMPTAPSTWVIQGGFTLRR</sequence>
<comment type="caution">
    <text evidence="2">The sequence shown here is derived from an EMBL/GenBank/DDBJ whole genome shotgun (WGS) entry which is preliminary data.</text>
</comment>
<organism evidence="2 3">
    <name type="scientific">Kitasatospora gansuensis</name>
    <dbReference type="NCBI Taxonomy" id="258050"/>
    <lineage>
        <taxon>Bacteria</taxon>
        <taxon>Bacillati</taxon>
        <taxon>Actinomycetota</taxon>
        <taxon>Actinomycetes</taxon>
        <taxon>Kitasatosporales</taxon>
        <taxon>Streptomycetaceae</taxon>
        <taxon>Kitasatospora</taxon>
    </lineage>
</organism>
<keyword evidence="3" id="KW-1185">Reference proteome</keyword>
<gene>
    <name evidence="2" type="ORF">F4556_005846</name>
</gene>
<feature type="chain" id="PRO_5030609269" evidence="1">
    <location>
        <begin position="25"/>
        <end position="184"/>
    </location>
</feature>
<evidence type="ECO:0000313" key="2">
    <source>
        <dbReference type="EMBL" id="MBB4950311.1"/>
    </source>
</evidence>